<evidence type="ECO:0000256" key="4">
    <source>
        <dbReference type="ARBA" id="ARBA00022827"/>
    </source>
</evidence>
<dbReference type="PANTHER" id="PTHR43884">
    <property type="entry name" value="ACYL-COA DEHYDROGENASE"/>
    <property type="match status" value="1"/>
</dbReference>
<dbReference type="InterPro" id="IPR013786">
    <property type="entry name" value="AcylCoA_DH/ox_N"/>
</dbReference>
<dbReference type="InterPro" id="IPR006089">
    <property type="entry name" value="Acyl-CoA_DH_CS"/>
</dbReference>
<dbReference type="SUPFAM" id="SSF56645">
    <property type="entry name" value="Acyl-CoA dehydrogenase NM domain-like"/>
    <property type="match status" value="1"/>
</dbReference>
<proteinExistence type="inferred from homology"/>
<dbReference type="GO" id="GO:0046359">
    <property type="term" value="P:butyrate catabolic process"/>
    <property type="evidence" value="ECO:0007669"/>
    <property type="project" value="TreeGrafter"/>
</dbReference>
<keyword evidence="5 6" id="KW-0560">Oxidoreductase</keyword>
<dbReference type="Pfam" id="PF00441">
    <property type="entry name" value="Acyl-CoA_dh_1"/>
    <property type="match status" value="1"/>
</dbReference>
<keyword evidence="11" id="KW-1185">Reference proteome</keyword>
<dbReference type="EMBL" id="OU015584">
    <property type="protein sequence ID" value="CAG5087861.1"/>
    <property type="molecule type" value="Genomic_DNA"/>
</dbReference>
<evidence type="ECO:0000313" key="11">
    <source>
        <dbReference type="Proteomes" id="UP000683507"/>
    </source>
</evidence>
<dbReference type="Proteomes" id="UP000683507">
    <property type="component" value="Chromosome"/>
</dbReference>
<dbReference type="SUPFAM" id="SSF47203">
    <property type="entry name" value="Acyl-CoA dehydrogenase C-terminal domain-like"/>
    <property type="match status" value="1"/>
</dbReference>
<evidence type="ECO:0000313" key="10">
    <source>
        <dbReference type="EMBL" id="CAG5087861.1"/>
    </source>
</evidence>
<dbReference type="GO" id="GO:0050660">
    <property type="term" value="F:flavin adenine dinucleotide binding"/>
    <property type="evidence" value="ECO:0007669"/>
    <property type="project" value="InterPro"/>
</dbReference>
<dbReference type="InterPro" id="IPR006091">
    <property type="entry name" value="Acyl-CoA_Oxase/DH_mid-dom"/>
</dbReference>
<feature type="domain" description="Acyl-CoA dehydrogenase/oxidase C-terminal" evidence="7">
    <location>
        <begin position="225"/>
        <end position="371"/>
    </location>
</feature>
<keyword evidence="4 6" id="KW-0274">FAD</keyword>
<evidence type="ECO:0000259" key="9">
    <source>
        <dbReference type="Pfam" id="PF02771"/>
    </source>
</evidence>
<dbReference type="Pfam" id="PF02770">
    <property type="entry name" value="Acyl-CoA_dh_M"/>
    <property type="match status" value="1"/>
</dbReference>
<evidence type="ECO:0000256" key="5">
    <source>
        <dbReference type="ARBA" id="ARBA00023002"/>
    </source>
</evidence>
<dbReference type="PANTHER" id="PTHR43884:SF12">
    <property type="entry name" value="ISOVALERYL-COA DEHYDROGENASE, MITOCHONDRIAL-RELATED"/>
    <property type="match status" value="1"/>
</dbReference>
<feature type="domain" description="Acyl-CoA oxidase/dehydrogenase middle" evidence="8">
    <location>
        <begin position="124"/>
        <end position="213"/>
    </location>
</feature>
<dbReference type="InterPro" id="IPR037069">
    <property type="entry name" value="AcylCoA_DH/ox_N_sf"/>
</dbReference>
<accession>A0A916JRD6</accession>
<dbReference type="EC" id="1.3.99.-" evidence="10"/>
<dbReference type="KEGG" id="ptan:CRYO30217_03602"/>
<dbReference type="RefSeq" id="WP_258543770.1">
    <property type="nucleotide sequence ID" value="NZ_OU015584.1"/>
</dbReference>
<dbReference type="FunFam" id="1.10.540.10:FF:000002">
    <property type="entry name" value="Acyl-CoA dehydrogenase FadE19"/>
    <property type="match status" value="1"/>
</dbReference>
<dbReference type="Pfam" id="PF02771">
    <property type="entry name" value="Acyl-CoA_dh_N"/>
    <property type="match status" value="1"/>
</dbReference>
<dbReference type="PROSITE" id="PS00073">
    <property type="entry name" value="ACYL_COA_DH_2"/>
    <property type="match status" value="1"/>
</dbReference>
<dbReference type="InterPro" id="IPR009100">
    <property type="entry name" value="AcylCoA_DH/oxidase_NM_dom_sf"/>
</dbReference>
<dbReference type="Gene3D" id="1.20.140.10">
    <property type="entry name" value="Butyryl-CoA Dehydrogenase, subunit A, domain 3"/>
    <property type="match status" value="1"/>
</dbReference>
<organism evidence="10 11">
    <name type="scientific">Parvicella tangerina</name>
    <dbReference type="NCBI Taxonomy" id="2829795"/>
    <lineage>
        <taxon>Bacteria</taxon>
        <taxon>Pseudomonadati</taxon>
        <taxon>Bacteroidota</taxon>
        <taxon>Flavobacteriia</taxon>
        <taxon>Flavobacteriales</taxon>
        <taxon>Parvicellaceae</taxon>
        <taxon>Parvicella</taxon>
    </lineage>
</organism>
<dbReference type="InterPro" id="IPR046373">
    <property type="entry name" value="Acyl-CoA_Oxase/DH_mid-dom_sf"/>
</dbReference>
<dbReference type="FunFam" id="1.20.140.10:FF:000001">
    <property type="entry name" value="Acyl-CoA dehydrogenase"/>
    <property type="match status" value="1"/>
</dbReference>
<dbReference type="Gene3D" id="2.40.110.10">
    <property type="entry name" value="Butyryl-CoA Dehydrogenase, subunit A, domain 2"/>
    <property type="match status" value="1"/>
</dbReference>
<feature type="domain" description="Acyl-CoA dehydrogenase/oxidase N-terminal" evidence="9">
    <location>
        <begin position="7"/>
        <end position="120"/>
    </location>
</feature>
<evidence type="ECO:0000256" key="1">
    <source>
        <dbReference type="ARBA" id="ARBA00001974"/>
    </source>
</evidence>
<dbReference type="PIRSF" id="PIRSF016578">
    <property type="entry name" value="HsaA"/>
    <property type="match status" value="1"/>
</dbReference>
<sequence>MSSLFFTEEHELFRASIQDFLKQEVLPYTNDWEEEGQIDRTVMKKMGEMGFLGLDTPEQYGGMGTDFMYTCVLLEEIGKSGALGFATMVASHVYLAMNYLNKGGSEALKQKYLVPSASGDLIGALAMTEPFAGSDLKNIRTTAVKEGDYYIVNGSKTFITNAHYGDYIVAAVKTETGISLLVIDNEMEGVTTSKLDKMGLRSSDTAEISFDNVKVPVENLLGEEGKGFYYMMESLQTERLTVSQISIGAMQCAYDLTLQYISEREAFGRSINKFQVLRHKVADIATEIEAWKQFVYVTSARFAQGDFVVKECSMLKLKTSDLLNDVVYDCLQMFGGYGFMEEYPIARLYRDVRVIPIFAGTSEIMKEIIAKIEIEKVEYKPAYK</sequence>
<dbReference type="GO" id="GO:0003995">
    <property type="term" value="F:acyl-CoA dehydrogenase activity"/>
    <property type="evidence" value="ECO:0007669"/>
    <property type="project" value="InterPro"/>
</dbReference>
<reference evidence="10" key="1">
    <citation type="submission" date="2021-04" db="EMBL/GenBank/DDBJ databases">
        <authorList>
            <person name="Rodrigo-Torres L."/>
            <person name="Arahal R. D."/>
            <person name="Lucena T."/>
        </authorList>
    </citation>
    <scope>NUCLEOTIDE SEQUENCE</scope>
    <source>
        <strain evidence="10">AS29M-1</strain>
    </source>
</reference>
<gene>
    <name evidence="10" type="primary">mmgC_3</name>
    <name evidence="10" type="ORF">CRYO30217_03602</name>
</gene>
<dbReference type="InterPro" id="IPR009075">
    <property type="entry name" value="AcylCo_DH/oxidase_C"/>
</dbReference>
<dbReference type="Gene3D" id="1.10.540.10">
    <property type="entry name" value="Acyl-CoA dehydrogenase/oxidase, N-terminal domain"/>
    <property type="match status" value="1"/>
</dbReference>
<comment type="cofactor">
    <cofactor evidence="1 6">
        <name>FAD</name>
        <dbReference type="ChEBI" id="CHEBI:57692"/>
    </cofactor>
</comment>
<dbReference type="FunFam" id="2.40.110.10:FF:000002">
    <property type="entry name" value="Acyl-CoA dehydrogenase fadE12"/>
    <property type="match status" value="1"/>
</dbReference>
<evidence type="ECO:0000259" key="8">
    <source>
        <dbReference type="Pfam" id="PF02770"/>
    </source>
</evidence>
<dbReference type="AlphaFoldDB" id="A0A916JRD6"/>
<evidence type="ECO:0000256" key="6">
    <source>
        <dbReference type="RuleBase" id="RU362125"/>
    </source>
</evidence>
<dbReference type="GO" id="GO:0033539">
    <property type="term" value="P:fatty acid beta-oxidation using acyl-CoA dehydrogenase"/>
    <property type="evidence" value="ECO:0007669"/>
    <property type="project" value="TreeGrafter"/>
</dbReference>
<keyword evidence="3 6" id="KW-0285">Flavoprotein</keyword>
<evidence type="ECO:0000259" key="7">
    <source>
        <dbReference type="Pfam" id="PF00441"/>
    </source>
</evidence>
<protein>
    <submittedName>
        <fullName evidence="10">Acyl-CoA dehydrogenase</fullName>
        <ecNumber evidence="10">1.3.99.-</ecNumber>
    </submittedName>
</protein>
<comment type="similarity">
    <text evidence="2 6">Belongs to the acyl-CoA dehydrogenase family.</text>
</comment>
<name>A0A916JRD6_9FLAO</name>
<dbReference type="InterPro" id="IPR036250">
    <property type="entry name" value="AcylCo_DH-like_C"/>
</dbReference>
<evidence type="ECO:0000256" key="3">
    <source>
        <dbReference type="ARBA" id="ARBA00022630"/>
    </source>
</evidence>
<evidence type="ECO:0000256" key="2">
    <source>
        <dbReference type="ARBA" id="ARBA00009347"/>
    </source>
</evidence>